<reference evidence="2" key="1">
    <citation type="journal article" date="2021" name="G3 (Bethesda)">
        <title>Chromosome assembled and annotated genome sequence of Aspergillus flavus NRRL 3357.</title>
        <authorList>
            <person name="Skerker J.M."/>
            <person name="Pianalto K.M."/>
            <person name="Mondo S.J."/>
            <person name="Yang K."/>
            <person name="Arkin A.P."/>
            <person name="Keller N.P."/>
            <person name="Grigoriev I.V."/>
            <person name="Louise Glass N.L."/>
        </authorList>
    </citation>
    <scope>NUCLEOTIDE SEQUENCE [LARGE SCALE GENOMIC DNA]</scope>
    <source>
        <strain evidence="2">ATCC 200026 / FGSC A1120 / IAM 13836 / NRRL 3357 / JCM 12722 / SRRC 167</strain>
    </source>
</reference>
<gene>
    <name evidence="1" type="ORF">F9C07_2213266</name>
</gene>
<evidence type="ECO:0000313" key="2">
    <source>
        <dbReference type="Proteomes" id="UP000596276"/>
    </source>
</evidence>
<accession>A0A7U2MW59</accession>
<dbReference type="Proteomes" id="UP000596276">
    <property type="component" value="Chromosome 4"/>
</dbReference>
<dbReference type="EMBL" id="CP044618">
    <property type="protein sequence ID" value="QRD90665.1"/>
    <property type="molecule type" value="Genomic_DNA"/>
</dbReference>
<sequence>MTDIQKHSSDLLKFRQTFSFPRLRQTLRRLYYEIDLPASSARHKERDANDKAFEKDIMDLFNELSTWDKQGNVDLPELPYIRALYIPDVRRNPHPSMIGWIISSLPRLETLMLKLNAPPPKNKELQKEYRLALAKALDSPSLSNLRSLYLSLTESVLLNHSYETQTEDPAYPDGDSLNLSIRKLAETSPLATISLTGFINEAMLTYDGRWYYTGNPSSVICRFPLGTNETEWGQAMLNGQQPWHQWRTETDPEMLNALMKSMAEAMNRMPRLLRLEFCMAMYLTDNPEIVFTYSETRPARMYYVSTTIRDNKANNRVRSLTMSRVK</sequence>
<protein>
    <submittedName>
        <fullName evidence="1">Uncharacterized protein</fullName>
    </submittedName>
</protein>
<name>A0A7U2MW59_ASPFN</name>
<proteinExistence type="predicted"/>
<evidence type="ECO:0000313" key="1">
    <source>
        <dbReference type="EMBL" id="QRD90665.1"/>
    </source>
</evidence>
<organism evidence="1 2">
    <name type="scientific">Aspergillus flavus (strain ATCC 200026 / FGSC A1120 / IAM 13836 / NRRL 3357 / JCM 12722 / SRRC 167)</name>
    <dbReference type="NCBI Taxonomy" id="332952"/>
    <lineage>
        <taxon>Eukaryota</taxon>
        <taxon>Fungi</taxon>
        <taxon>Dikarya</taxon>
        <taxon>Ascomycota</taxon>
        <taxon>Pezizomycotina</taxon>
        <taxon>Eurotiomycetes</taxon>
        <taxon>Eurotiomycetidae</taxon>
        <taxon>Eurotiales</taxon>
        <taxon>Aspergillaceae</taxon>
        <taxon>Aspergillus</taxon>
        <taxon>Aspergillus subgen. Circumdati</taxon>
    </lineage>
</organism>
<dbReference type="VEuPathDB" id="FungiDB:AFLA_011784"/>
<dbReference type="AlphaFoldDB" id="A0A7U2MW59"/>
<dbReference type="VEuPathDB" id="FungiDB:F9C07_2213266"/>
<keyword evidence="2" id="KW-1185">Reference proteome</keyword>